<dbReference type="SUPFAM" id="SSF51735">
    <property type="entry name" value="NAD(P)-binding Rossmann-fold domains"/>
    <property type="match status" value="1"/>
</dbReference>
<dbReference type="Gene3D" id="3.40.50.720">
    <property type="entry name" value="NAD(P)-binding Rossmann-like Domain"/>
    <property type="match status" value="1"/>
</dbReference>
<dbReference type="InterPro" id="IPR002347">
    <property type="entry name" value="SDR_fam"/>
</dbReference>
<dbReference type="PRINTS" id="PR00081">
    <property type="entry name" value="GDHRDH"/>
</dbReference>
<dbReference type="Pfam" id="PF13561">
    <property type="entry name" value="adh_short_C2"/>
    <property type="match status" value="1"/>
</dbReference>
<dbReference type="InterPro" id="IPR036291">
    <property type="entry name" value="NAD(P)-bd_dom_sf"/>
</dbReference>
<evidence type="ECO:0000313" key="4">
    <source>
        <dbReference type="Proteomes" id="UP001500839"/>
    </source>
</evidence>
<gene>
    <name evidence="3" type="ORF">GCM10023353_04090</name>
</gene>
<protein>
    <submittedName>
        <fullName evidence="3">SDR family oxidoreductase</fullName>
    </submittedName>
</protein>
<comment type="caution">
    <text evidence="3">The sequence shown here is derived from an EMBL/GenBank/DDBJ whole genome shotgun (WGS) entry which is preliminary data.</text>
</comment>
<accession>A0ABP9C7E8</accession>
<evidence type="ECO:0000256" key="2">
    <source>
        <dbReference type="ARBA" id="ARBA00023002"/>
    </source>
</evidence>
<dbReference type="PANTHER" id="PTHR24321">
    <property type="entry name" value="DEHYDROGENASES, SHORT CHAIN"/>
    <property type="match status" value="1"/>
</dbReference>
<reference evidence="4" key="1">
    <citation type="journal article" date="2019" name="Int. J. Syst. Evol. Microbiol.">
        <title>The Global Catalogue of Microorganisms (GCM) 10K type strain sequencing project: providing services to taxonomists for standard genome sequencing and annotation.</title>
        <authorList>
            <consortium name="The Broad Institute Genomics Platform"/>
            <consortium name="The Broad Institute Genome Sequencing Center for Infectious Disease"/>
            <person name="Wu L."/>
            <person name="Ma J."/>
        </authorList>
    </citation>
    <scope>NUCLEOTIDE SEQUENCE [LARGE SCALE GENOMIC DNA]</scope>
    <source>
        <strain evidence="4">JCM 18542</strain>
    </source>
</reference>
<dbReference type="EMBL" id="BAABKQ010000001">
    <property type="protein sequence ID" value="GAA4804683.1"/>
    <property type="molecule type" value="Genomic_DNA"/>
</dbReference>
<keyword evidence="4" id="KW-1185">Reference proteome</keyword>
<organism evidence="3 4">
    <name type="scientific">Tomitella cavernea</name>
    <dbReference type="NCBI Taxonomy" id="1387982"/>
    <lineage>
        <taxon>Bacteria</taxon>
        <taxon>Bacillati</taxon>
        <taxon>Actinomycetota</taxon>
        <taxon>Actinomycetes</taxon>
        <taxon>Mycobacteriales</taxon>
        <taxon>Tomitella</taxon>
    </lineage>
</organism>
<dbReference type="PANTHER" id="PTHR24321:SF15">
    <property type="entry name" value="OXIDOREDUCTASE UCPA"/>
    <property type="match status" value="1"/>
</dbReference>
<dbReference type="RefSeq" id="WP_307810942.1">
    <property type="nucleotide sequence ID" value="NZ_BAABKQ010000001.1"/>
</dbReference>
<keyword evidence="2" id="KW-0560">Oxidoreductase</keyword>
<sequence>MTAAVPTRPGTYAVTGSASGIGRATADLLRAQGHSVIGVDLHTTGRLDSEVTADLATPAGRSAAAAQVLDIAGGELAGAILAAGVGPVGGGRHPRLIAEVNYLGAVELLAQWQPALAAGRPGKAVVIASNSATTTPLVPGRAVRALLAGDVDKALRATRLLGPGRPAVVYAASKIALSRWVRRTAVQPQWAGAGIRLNALAPGAVLTPLLQQQLDDPLEGKAVRRFPIPVGGFGAPDSLAQWACFMLTDAADFQCGSIVFVDGGTDALVRPDDWPRPVPARRLPGYLRTFLRGGTR</sequence>
<dbReference type="Pfam" id="PF00106">
    <property type="entry name" value="adh_short"/>
    <property type="match status" value="1"/>
</dbReference>
<proteinExistence type="inferred from homology"/>
<comment type="similarity">
    <text evidence="1">Belongs to the short-chain dehydrogenases/reductases (SDR) family.</text>
</comment>
<evidence type="ECO:0000256" key="1">
    <source>
        <dbReference type="ARBA" id="ARBA00006484"/>
    </source>
</evidence>
<name>A0ABP9C7E8_9ACTN</name>
<evidence type="ECO:0000313" key="3">
    <source>
        <dbReference type="EMBL" id="GAA4804683.1"/>
    </source>
</evidence>
<dbReference type="Proteomes" id="UP001500839">
    <property type="component" value="Unassembled WGS sequence"/>
</dbReference>